<dbReference type="Proteomes" id="UP001056079">
    <property type="component" value="Chromosome"/>
</dbReference>
<dbReference type="InterPro" id="IPR015797">
    <property type="entry name" value="NUDIX_hydrolase-like_dom_sf"/>
</dbReference>
<evidence type="ECO:0000313" key="3">
    <source>
        <dbReference type="Proteomes" id="UP001056079"/>
    </source>
</evidence>
<name>A0ABY4US57_STRFL</name>
<dbReference type="InterPro" id="IPR000086">
    <property type="entry name" value="NUDIX_hydrolase_dom"/>
</dbReference>
<evidence type="ECO:0000313" key="2">
    <source>
        <dbReference type="EMBL" id="USC46293.1"/>
    </source>
</evidence>
<keyword evidence="2" id="KW-0378">Hydrolase</keyword>
<dbReference type="Gene3D" id="3.90.79.10">
    <property type="entry name" value="Nucleoside Triphosphate Pyrophosphohydrolase"/>
    <property type="match status" value="1"/>
</dbReference>
<dbReference type="RefSeq" id="WP_234013124.1">
    <property type="nucleotide sequence ID" value="NZ_CP098609.1"/>
</dbReference>
<protein>
    <submittedName>
        <fullName evidence="2">NUDIX hydrolase</fullName>
    </submittedName>
</protein>
<dbReference type="EMBL" id="CP098609">
    <property type="protein sequence ID" value="USC46293.1"/>
    <property type="molecule type" value="Genomic_DNA"/>
</dbReference>
<reference evidence="2" key="1">
    <citation type="submission" date="2021-08" db="EMBL/GenBank/DDBJ databases">
        <title>DNA methylation of m4C regulates biosynthesis of daptomycin in Streptomyces roseosporus L30.</title>
        <authorList>
            <person name="Fang J.-L."/>
        </authorList>
    </citation>
    <scope>NUCLEOTIDE SEQUENCE</scope>
    <source>
        <strain evidence="2">L30</strain>
    </source>
</reference>
<accession>A0ABY4US57</accession>
<keyword evidence="3" id="KW-1185">Reference proteome</keyword>
<sequence>MLALVGVFGLLRTEITPGGAPTTAVISRQAAYFLRGLAAYLRSGHEMLDNWERAGAAAGPYTNHQVLAGPQFLYLAESRRLSLDPDATPLREVDVVQVVVKARRRGRGGQAHYLLQYDERARQYQLPGGHIRTSDADHRTAAIRELEEELAGYYYDPDRDVLTNLGMIEAVQPSRTFGAVTAYRVTFFQLKTESDHLPLGPGSHWTPEEQILAPAFRIGQASLNVTALAQLDTTLPGGLKGLPLSVPGRLHRTMTEVIRDRPWEVVGLAVGVIGLALSLIPLLL</sequence>
<organism evidence="2 3">
    <name type="scientific">Streptomyces filamentosus</name>
    <name type="common">Streptomyces roseosporus</name>
    <dbReference type="NCBI Taxonomy" id="67294"/>
    <lineage>
        <taxon>Bacteria</taxon>
        <taxon>Bacillati</taxon>
        <taxon>Actinomycetota</taxon>
        <taxon>Actinomycetes</taxon>
        <taxon>Kitasatosporales</taxon>
        <taxon>Streptomycetaceae</taxon>
        <taxon>Streptomyces</taxon>
    </lineage>
</organism>
<dbReference type="SUPFAM" id="SSF55811">
    <property type="entry name" value="Nudix"/>
    <property type="match status" value="1"/>
</dbReference>
<dbReference type="Pfam" id="PF00293">
    <property type="entry name" value="NUDIX"/>
    <property type="match status" value="1"/>
</dbReference>
<proteinExistence type="predicted"/>
<dbReference type="GO" id="GO:0016787">
    <property type="term" value="F:hydrolase activity"/>
    <property type="evidence" value="ECO:0007669"/>
    <property type="project" value="UniProtKB-KW"/>
</dbReference>
<gene>
    <name evidence="2" type="ORF">K7395_05850</name>
</gene>
<evidence type="ECO:0000259" key="1">
    <source>
        <dbReference type="Pfam" id="PF00293"/>
    </source>
</evidence>
<feature type="domain" description="Nudix hydrolase" evidence="1">
    <location>
        <begin position="110"/>
        <end position="218"/>
    </location>
</feature>